<reference evidence="1 2" key="2">
    <citation type="submission" date="2018-11" db="EMBL/GenBank/DDBJ databases">
        <authorList>
            <consortium name="Pathogen Informatics"/>
        </authorList>
    </citation>
    <scope>NUCLEOTIDE SEQUENCE [LARGE SCALE GENOMIC DNA]</scope>
</reference>
<dbReference type="OrthoDB" id="2985014at2759"/>
<dbReference type="GO" id="GO:0016020">
    <property type="term" value="C:membrane"/>
    <property type="evidence" value="ECO:0007669"/>
    <property type="project" value="TreeGrafter"/>
</dbReference>
<dbReference type="Proteomes" id="UP000271098">
    <property type="component" value="Unassembled WGS sequence"/>
</dbReference>
<accession>A0A183DDS3</accession>
<reference evidence="3" key="1">
    <citation type="submission" date="2016-06" db="UniProtKB">
        <authorList>
            <consortium name="WormBaseParasite"/>
        </authorList>
    </citation>
    <scope>IDENTIFICATION</scope>
</reference>
<gene>
    <name evidence="1" type="ORF">GPUH_LOCUS6868</name>
</gene>
<evidence type="ECO:0000313" key="1">
    <source>
        <dbReference type="EMBL" id="VDK56363.1"/>
    </source>
</evidence>
<keyword evidence="2" id="KW-1185">Reference proteome</keyword>
<evidence type="ECO:0000313" key="3">
    <source>
        <dbReference type="WBParaSite" id="GPUH_0000687301-mRNA-1"/>
    </source>
</evidence>
<name>A0A183DDS3_9BILA</name>
<dbReference type="EMBL" id="UYRT01016844">
    <property type="protein sequence ID" value="VDK56363.1"/>
    <property type="molecule type" value="Genomic_DNA"/>
</dbReference>
<sequence length="77" mass="8563">MGFILFGIWVLLFRNQPADHPLVKQIELERIQRDKSSTSLRAAATRSAKVPYLAILTTPAIWGVWVAATGDLMALQV</sequence>
<proteinExistence type="predicted"/>
<dbReference type="PANTHER" id="PTHR45757">
    <property type="entry name" value="PROTEIN CBG23364-RELATED"/>
    <property type="match status" value="1"/>
</dbReference>
<organism evidence="3">
    <name type="scientific">Gongylonema pulchrum</name>
    <dbReference type="NCBI Taxonomy" id="637853"/>
    <lineage>
        <taxon>Eukaryota</taxon>
        <taxon>Metazoa</taxon>
        <taxon>Ecdysozoa</taxon>
        <taxon>Nematoda</taxon>
        <taxon>Chromadorea</taxon>
        <taxon>Rhabditida</taxon>
        <taxon>Spirurina</taxon>
        <taxon>Spiruromorpha</taxon>
        <taxon>Spiruroidea</taxon>
        <taxon>Gongylonematidae</taxon>
        <taxon>Gongylonema</taxon>
    </lineage>
</organism>
<protein>
    <submittedName>
        <fullName evidence="3">MFS transporter</fullName>
    </submittedName>
</protein>
<evidence type="ECO:0000313" key="2">
    <source>
        <dbReference type="Proteomes" id="UP000271098"/>
    </source>
</evidence>
<dbReference type="WBParaSite" id="GPUH_0000687301-mRNA-1">
    <property type="protein sequence ID" value="GPUH_0000687301-mRNA-1"/>
    <property type="gene ID" value="GPUH_0000687301"/>
</dbReference>
<dbReference type="AlphaFoldDB" id="A0A183DDS3"/>